<dbReference type="Pfam" id="PF12838">
    <property type="entry name" value="Fer4_7"/>
    <property type="match status" value="2"/>
</dbReference>
<sequence>AGGAGVAAISDAPRPWVPRPPGALPGKAFLAACARCGQCVKACPYDTLRLAAIGDPAPIGTPYFTPRDIPCYMCADIPCVKACPTGALDPELDDIAKARMGVAVVDPASCLSTQGLRCEVCLRECPETGKALTLEMHPRGLSRHTIFVPTVHPDACTGCGLCEKSCPTDKPAIRVVDPDAVLGAIGKHYRLSWLPSDDPKNLREEVPEEKTPSSEEAGGLDYLNENIL</sequence>
<evidence type="ECO:0000256" key="6">
    <source>
        <dbReference type="ARBA" id="ARBA00022982"/>
    </source>
</evidence>
<evidence type="ECO:0000313" key="12">
    <source>
        <dbReference type="Proteomes" id="UP000004956"/>
    </source>
</evidence>
<name>H3KE42_9BURK</name>
<keyword evidence="12" id="KW-1185">Reference proteome</keyword>
<comment type="cofactor">
    <cofactor evidence="1">
        <name>[4Fe-4S] cluster</name>
        <dbReference type="ChEBI" id="CHEBI:49883"/>
    </cofactor>
</comment>
<feature type="domain" description="4Fe-4S ferredoxin-type" evidence="10">
    <location>
        <begin position="24"/>
        <end position="53"/>
    </location>
</feature>
<keyword evidence="6" id="KW-0249">Electron transport</keyword>
<protein>
    <submittedName>
        <fullName evidence="11">Ferredoxin-type protein NapG</fullName>
    </submittedName>
</protein>
<gene>
    <name evidence="11" type="ORF">HMPREF9440_01003</name>
</gene>
<proteinExistence type="predicted"/>
<dbReference type="InterPro" id="IPR017896">
    <property type="entry name" value="4Fe4S_Fe-S-bd"/>
</dbReference>
<keyword evidence="4" id="KW-0479">Metal-binding</keyword>
<dbReference type="HOGENOM" id="CLU_1264038_0_0_4"/>
<evidence type="ECO:0000256" key="3">
    <source>
        <dbReference type="ARBA" id="ARBA00022485"/>
    </source>
</evidence>
<dbReference type="SUPFAM" id="SSF54862">
    <property type="entry name" value="4Fe-4S ferredoxins"/>
    <property type="match status" value="1"/>
</dbReference>
<keyword evidence="7" id="KW-0408">Iron</keyword>
<dbReference type="PROSITE" id="PS51379">
    <property type="entry name" value="4FE4S_FER_2"/>
    <property type="match status" value="3"/>
</dbReference>
<evidence type="ECO:0000256" key="7">
    <source>
        <dbReference type="ARBA" id="ARBA00023004"/>
    </source>
</evidence>
<dbReference type="CDD" id="cd16373">
    <property type="entry name" value="DMSOR_beta_like"/>
    <property type="match status" value="1"/>
</dbReference>
<feature type="domain" description="4Fe-4S ferredoxin-type" evidence="10">
    <location>
        <begin position="147"/>
        <end position="178"/>
    </location>
</feature>
<feature type="region of interest" description="Disordered" evidence="9">
    <location>
        <begin position="197"/>
        <end position="228"/>
    </location>
</feature>
<dbReference type="STRING" id="762967.HMPREF9440_01003"/>
<dbReference type="NCBIfam" id="TIGR00397">
    <property type="entry name" value="mauM_napG"/>
    <property type="match status" value="1"/>
</dbReference>
<keyword evidence="5" id="KW-0677">Repeat</keyword>
<keyword evidence="2" id="KW-0813">Transport</keyword>
<evidence type="ECO:0000256" key="8">
    <source>
        <dbReference type="ARBA" id="ARBA00023014"/>
    </source>
</evidence>
<reference evidence="11 12" key="1">
    <citation type="submission" date="2011-11" db="EMBL/GenBank/DDBJ databases">
        <authorList>
            <person name="Weinstock G."/>
            <person name="Sodergren E."/>
            <person name="Clifton S."/>
            <person name="Fulton L."/>
            <person name="Fulton B."/>
            <person name="Courtney L."/>
            <person name="Fronick C."/>
            <person name="Harrison M."/>
            <person name="Strong C."/>
            <person name="Farmer C."/>
            <person name="Delahaunty K."/>
            <person name="Markovic C."/>
            <person name="Hall O."/>
            <person name="Minx P."/>
            <person name="Tomlinson C."/>
            <person name="Mitreva M."/>
            <person name="Hou S."/>
            <person name="Chen J."/>
            <person name="Wollam A."/>
            <person name="Pepin K.H."/>
            <person name="Johnson M."/>
            <person name="Bhonagiri V."/>
            <person name="Zhang X."/>
            <person name="Suruliraj S."/>
            <person name="Warren W."/>
            <person name="Chinwalla A."/>
            <person name="Mardis E.R."/>
            <person name="Wilson R.K."/>
        </authorList>
    </citation>
    <scope>NUCLEOTIDE SEQUENCE [LARGE SCALE GENOMIC DNA]</scope>
    <source>
        <strain evidence="11 12">YIT 11816</strain>
    </source>
</reference>
<dbReference type="AlphaFoldDB" id="H3KE42"/>
<dbReference type="PATRIC" id="fig|762967.3.peg.801"/>
<dbReference type="PANTHER" id="PTHR42859">
    <property type="entry name" value="OXIDOREDUCTASE"/>
    <property type="match status" value="1"/>
</dbReference>
<dbReference type="GO" id="GO:0046872">
    <property type="term" value="F:metal ion binding"/>
    <property type="evidence" value="ECO:0007669"/>
    <property type="project" value="UniProtKB-KW"/>
</dbReference>
<evidence type="ECO:0000256" key="2">
    <source>
        <dbReference type="ARBA" id="ARBA00022448"/>
    </source>
</evidence>
<evidence type="ECO:0000313" key="11">
    <source>
        <dbReference type="EMBL" id="EHY31621.1"/>
    </source>
</evidence>
<keyword evidence="8" id="KW-0411">Iron-sulfur</keyword>
<evidence type="ECO:0000256" key="1">
    <source>
        <dbReference type="ARBA" id="ARBA00001966"/>
    </source>
</evidence>
<dbReference type="InterPro" id="IPR017900">
    <property type="entry name" value="4Fe4S_Fe_S_CS"/>
</dbReference>
<dbReference type="EMBL" id="AFBQ01000136">
    <property type="protein sequence ID" value="EHY31621.1"/>
    <property type="molecule type" value="Genomic_DNA"/>
</dbReference>
<dbReference type="Proteomes" id="UP000004956">
    <property type="component" value="Unassembled WGS sequence"/>
</dbReference>
<keyword evidence="3" id="KW-0004">4Fe-4S</keyword>
<dbReference type="PANTHER" id="PTHR42859:SF10">
    <property type="entry name" value="DIMETHYLSULFOXIDE REDUCTASE CHAIN B"/>
    <property type="match status" value="1"/>
</dbReference>
<comment type="caution">
    <text evidence="11">The sequence shown here is derived from an EMBL/GenBank/DDBJ whole genome shotgun (WGS) entry which is preliminary data.</text>
</comment>
<dbReference type="PROSITE" id="PS00198">
    <property type="entry name" value="4FE4S_FER_1"/>
    <property type="match status" value="2"/>
</dbReference>
<evidence type="ECO:0000256" key="4">
    <source>
        <dbReference type="ARBA" id="ARBA00022723"/>
    </source>
</evidence>
<evidence type="ECO:0000256" key="9">
    <source>
        <dbReference type="SAM" id="MobiDB-lite"/>
    </source>
</evidence>
<dbReference type="NCBIfam" id="NF007012">
    <property type="entry name" value="PRK09476.1"/>
    <property type="match status" value="1"/>
</dbReference>
<accession>H3KE42</accession>
<feature type="non-terminal residue" evidence="11">
    <location>
        <position position="1"/>
    </location>
</feature>
<evidence type="ECO:0000259" key="10">
    <source>
        <dbReference type="PROSITE" id="PS51379"/>
    </source>
</evidence>
<dbReference type="InterPro" id="IPR004494">
    <property type="entry name" value="MauM_NapG"/>
</dbReference>
<dbReference type="PRINTS" id="PR00354">
    <property type="entry name" value="7FE8SFRDOXIN"/>
</dbReference>
<dbReference type="InterPro" id="IPR000813">
    <property type="entry name" value="7Fe_ferredoxin"/>
</dbReference>
<organism evidence="11 12">
    <name type="scientific">Sutterella parvirubra YIT 11816</name>
    <dbReference type="NCBI Taxonomy" id="762967"/>
    <lineage>
        <taxon>Bacteria</taxon>
        <taxon>Pseudomonadati</taxon>
        <taxon>Pseudomonadota</taxon>
        <taxon>Betaproteobacteria</taxon>
        <taxon>Burkholderiales</taxon>
        <taxon>Sutterellaceae</taxon>
        <taxon>Sutterella</taxon>
    </lineage>
</organism>
<dbReference type="GO" id="GO:0009055">
    <property type="term" value="F:electron transfer activity"/>
    <property type="evidence" value="ECO:0007669"/>
    <property type="project" value="InterPro"/>
</dbReference>
<dbReference type="GO" id="GO:0051539">
    <property type="term" value="F:4 iron, 4 sulfur cluster binding"/>
    <property type="evidence" value="ECO:0007669"/>
    <property type="project" value="UniProtKB-KW"/>
</dbReference>
<feature type="compositionally biased region" description="Basic and acidic residues" evidence="9">
    <location>
        <begin position="197"/>
        <end position="213"/>
    </location>
</feature>
<dbReference type="InterPro" id="IPR050294">
    <property type="entry name" value="RnfB_subfamily"/>
</dbReference>
<evidence type="ECO:0000256" key="5">
    <source>
        <dbReference type="ARBA" id="ARBA00022737"/>
    </source>
</evidence>
<feature type="domain" description="4Fe-4S ferredoxin-type" evidence="10">
    <location>
        <begin position="60"/>
        <end position="93"/>
    </location>
</feature>
<dbReference type="Gene3D" id="3.30.70.20">
    <property type="match status" value="2"/>
</dbReference>